<dbReference type="SMART" id="SM00382">
    <property type="entry name" value="AAA"/>
    <property type="match status" value="1"/>
</dbReference>
<sequence length="625" mass="68467">MPYPSPETLAAAAADLAGSHPLTIVTIPALLHTYQQTGESLAVIPNFGTTQERPVLEAFRTRDDRKSPYLAVWKDPATYIRADYPGSTLQRLRTQDLLGQELFTIAWNPAHTKRTGTGLRPTAGEALAQNKSKPVNRLSLALWLGRDQDLPDFDAFLDWFDAQYPLTGTDLTDFYVRSLPRYTTPTVPMADLLWIDQPTNEDVVEAVQPVTSEDETLDLPSTAPVRVTAASVSPAPDEEPTTTTEVESDLLWTRDFCEYPLRSADVTRLTNVVLTMLDDRHVVLPDAESLVRRCVTALLVGHLVLQGPPGTGKTTLARILAEAFEVRLLESTATSDWSPFHVVGGLRPASDNTLQPSYGKVTDAVHKCALHVRTDVTAEAEGGDDRSSAQAQRWQGSWLLIDEFNRADIDKAIGSLYTVLSSCDPENLKRSPIDLWFETEGRQQIWVPSRFRIIAAMNDLDTSFVNPISQGLTRRFQFITVGTPVPAGTDGTSAETQSSLERAHQWLSTTYGAVLSVATLADTHDQLAEQITLLQNVIAGFRLGNETAAGWPIGTAQIVDVFRVLLLQTAAGAAAQEALDWGIADRVVPQMGQLDDLQLEFAHQLLADLPQSQAALTHLVNPHGV</sequence>
<dbReference type="InterPro" id="IPR027417">
    <property type="entry name" value="P-loop_NTPase"/>
</dbReference>
<dbReference type="AlphaFoldDB" id="A0A1X0XIV4"/>
<protein>
    <recommendedName>
        <fullName evidence="1">AAA+ ATPase domain-containing protein</fullName>
    </recommendedName>
</protein>
<comment type="caution">
    <text evidence="2">The sequence shown here is derived from an EMBL/GenBank/DDBJ whole genome shotgun (WGS) entry which is preliminary data.</text>
</comment>
<gene>
    <name evidence="2" type="ORF">B5M45_30060</name>
</gene>
<accession>A0A1X0XIV4</accession>
<dbReference type="InterPro" id="IPR052934">
    <property type="entry name" value="Methyl-DNA_Rec/Restrict_Enz"/>
</dbReference>
<dbReference type="PANTHER" id="PTHR37291:SF1">
    <property type="entry name" value="TYPE IV METHYL-DIRECTED RESTRICTION ENZYME ECOKMCRB SUBUNIT"/>
    <property type="match status" value="1"/>
</dbReference>
<dbReference type="InterPro" id="IPR011704">
    <property type="entry name" value="ATPase_dyneun-rel_AAA"/>
</dbReference>
<dbReference type="InterPro" id="IPR029045">
    <property type="entry name" value="ClpP/crotonase-like_dom_sf"/>
</dbReference>
<dbReference type="Proteomes" id="UP000193040">
    <property type="component" value="Unassembled WGS sequence"/>
</dbReference>
<proteinExistence type="predicted"/>
<dbReference type="Pfam" id="PF07728">
    <property type="entry name" value="AAA_5"/>
    <property type="match status" value="1"/>
</dbReference>
<evidence type="ECO:0000259" key="1">
    <source>
        <dbReference type="SMART" id="SM00382"/>
    </source>
</evidence>
<name>A0A1X0XIV4_MYCSI</name>
<reference evidence="2 3" key="1">
    <citation type="submission" date="2017-03" db="EMBL/GenBank/DDBJ databases">
        <title>Genomic insights into Mycobacterium simiae human colonization.</title>
        <authorList>
            <person name="Steffani J.L."/>
            <person name="Brunck M.E."/>
            <person name="Cruz E."/>
            <person name="Montiel R."/>
            <person name="Barona F."/>
        </authorList>
    </citation>
    <scope>NUCLEOTIDE SEQUENCE [LARGE SCALE GENOMIC DNA]</scope>
    <source>
        <strain evidence="2 3">MsiGto</strain>
    </source>
</reference>
<dbReference type="GO" id="GO:0005524">
    <property type="term" value="F:ATP binding"/>
    <property type="evidence" value="ECO:0007669"/>
    <property type="project" value="InterPro"/>
</dbReference>
<dbReference type="SUPFAM" id="SSF52540">
    <property type="entry name" value="P-loop containing nucleoside triphosphate hydrolases"/>
    <property type="match status" value="1"/>
</dbReference>
<keyword evidence="3" id="KW-1185">Reference proteome</keyword>
<organism evidence="2 3">
    <name type="scientific">Mycobacterium simiae</name>
    <name type="common">Mycobacterium habana</name>
    <dbReference type="NCBI Taxonomy" id="1784"/>
    <lineage>
        <taxon>Bacteria</taxon>
        <taxon>Bacillati</taxon>
        <taxon>Actinomycetota</taxon>
        <taxon>Actinomycetes</taxon>
        <taxon>Mycobacteriales</taxon>
        <taxon>Mycobacteriaceae</taxon>
        <taxon>Mycobacterium</taxon>
        <taxon>Mycobacterium simiae complex</taxon>
    </lineage>
</organism>
<dbReference type="InterPro" id="IPR003593">
    <property type="entry name" value="AAA+_ATPase"/>
</dbReference>
<evidence type="ECO:0000313" key="3">
    <source>
        <dbReference type="Proteomes" id="UP000193040"/>
    </source>
</evidence>
<dbReference type="EMBL" id="MZZM01000044">
    <property type="protein sequence ID" value="ORJ52768.1"/>
    <property type="molecule type" value="Genomic_DNA"/>
</dbReference>
<dbReference type="Gene3D" id="3.40.50.300">
    <property type="entry name" value="P-loop containing nucleotide triphosphate hydrolases"/>
    <property type="match status" value="1"/>
</dbReference>
<feature type="domain" description="AAA+ ATPase" evidence="1">
    <location>
        <begin position="299"/>
        <end position="486"/>
    </location>
</feature>
<evidence type="ECO:0000313" key="2">
    <source>
        <dbReference type="EMBL" id="ORJ52768.1"/>
    </source>
</evidence>
<dbReference type="PANTHER" id="PTHR37291">
    <property type="entry name" value="5-METHYLCYTOSINE-SPECIFIC RESTRICTION ENZYME B"/>
    <property type="match status" value="1"/>
</dbReference>
<dbReference type="SUPFAM" id="SSF52096">
    <property type="entry name" value="ClpP/crotonase"/>
    <property type="match status" value="1"/>
</dbReference>
<dbReference type="GO" id="GO:0016887">
    <property type="term" value="F:ATP hydrolysis activity"/>
    <property type="evidence" value="ECO:0007669"/>
    <property type="project" value="InterPro"/>
</dbReference>